<evidence type="ECO:0000313" key="2">
    <source>
        <dbReference type="Proteomes" id="UP001153709"/>
    </source>
</evidence>
<accession>A0A9N9T8U0</accession>
<name>A0A9N9T8U0_DIABA</name>
<evidence type="ECO:0000313" key="1">
    <source>
        <dbReference type="EMBL" id="CAG9837974.1"/>
    </source>
</evidence>
<reference evidence="1" key="1">
    <citation type="submission" date="2022-01" db="EMBL/GenBank/DDBJ databases">
        <authorList>
            <person name="King R."/>
        </authorList>
    </citation>
    <scope>NUCLEOTIDE SEQUENCE</scope>
</reference>
<dbReference type="Proteomes" id="UP001153709">
    <property type="component" value="Chromosome 7"/>
</dbReference>
<sequence length="58" mass="7309">MLRCYIFSVLFYGVESWTLNEDMYRKLETFEMWLHRRILKIPYKFGHIMRNKSRYALL</sequence>
<protein>
    <submittedName>
        <fullName evidence="1">Uncharacterized protein</fullName>
    </submittedName>
</protein>
<gene>
    <name evidence="1" type="ORF">DIABBA_LOCUS10915</name>
</gene>
<dbReference type="AlphaFoldDB" id="A0A9N9T8U0"/>
<dbReference type="OrthoDB" id="8196546at2759"/>
<proteinExistence type="predicted"/>
<dbReference type="EMBL" id="OU898282">
    <property type="protein sequence ID" value="CAG9837974.1"/>
    <property type="molecule type" value="Genomic_DNA"/>
</dbReference>
<keyword evidence="2" id="KW-1185">Reference proteome</keyword>
<organism evidence="1 2">
    <name type="scientific">Diabrotica balteata</name>
    <name type="common">Banded cucumber beetle</name>
    <dbReference type="NCBI Taxonomy" id="107213"/>
    <lineage>
        <taxon>Eukaryota</taxon>
        <taxon>Metazoa</taxon>
        <taxon>Ecdysozoa</taxon>
        <taxon>Arthropoda</taxon>
        <taxon>Hexapoda</taxon>
        <taxon>Insecta</taxon>
        <taxon>Pterygota</taxon>
        <taxon>Neoptera</taxon>
        <taxon>Endopterygota</taxon>
        <taxon>Coleoptera</taxon>
        <taxon>Polyphaga</taxon>
        <taxon>Cucujiformia</taxon>
        <taxon>Chrysomeloidea</taxon>
        <taxon>Chrysomelidae</taxon>
        <taxon>Galerucinae</taxon>
        <taxon>Diabroticina</taxon>
        <taxon>Diabroticites</taxon>
        <taxon>Diabrotica</taxon>
    </lineage>
</organism>